<dbReference type="EMBL" id="BK015709">
    <property type="protein sequence ID" value="DAE21183.1"/>
    <property type="molecule type" value="Genomic_DNA"/>
</dbReference>
<reference evidence="1" key="1">
    <citation type="journal article" date="2021" name="Proc. Natl. Acad. Sci. U.S.A.">
        <title>A Catalog of Tens of Thousands of Viruses from Human Metagenomes Reveals Hidden Associations with Chronic Diseases.</title>
        <authorList>
            <person name="Tisza M.J."/>
            <person name="Buck C.B."/>
        </authorList>
    </citation>
    <scope>NUCLEOTIDE SEQUENCE</scope>
    <source>
        <strain evidence="1">Ct6oU4</strain>
    </source>
</reference>
<evidence type="ECO:0000313" key="1">
    <source>
        <dbReference type="EMBL" id="DAE21183.1"/>
    </source>
</evidence>
<name>A0A8S5QPI5_9CAUD</name>
<proteinExistence type="predicted"/>
<accession>A0A8S5QPI5</accession>
<organism evidence="1">
    <name type="scientific">Siphoviridae sp. ct6oU4</name>
    <dbReference type="NCBI Taxonomy" id="2826299"/>
    <lineage>
        <taxon>Viruses</taxon>
        <taxon>Duplodnaviria</taxon>
        <taxon>Heunggongvirae</taxon>
        <taxon>Uroviricota</taxon>
        <taxon>Caudoviricetes</taxon>
    </lineage>
</organism>
<sequence length="71" mass="8193">MFCRDKEATAVVSALHSYDYHPALREDRGFSLIPKTCILIFGSFAKGRCPRGSYSPFLQTYRHSFHSFFKV</sequence>
<protein>
    <submittedName>
        <fullName evidence="1">Uncharacterized protein</fullName>
    </submittedName>
</protein>